<dbReference type="InterPro" id="IPR000014">
    <property type="entry name" value="PAS"/>
</dbReference>
<evidence type="ECO:0000259" key="7">
    <source>
        <dbReference type="PROSITE" id="PS50112"/>
    </source>
</evidence>
<dbReference type="OrthoDB" id="5519028at2"/>
<dbReference type="SUPFAM" id="SSF55785">
    <property type="entry name" value="PYP-like sensor domain (PAS domain)"/>
    <property type="match status" value="4"/>
</dbReference>
<dbReference type="SUPFAM" id="SSF47384">
    <property type="entry name" value="Homodimeric domain of signal transducing histidine kinase"/>
    <property type="match status" value="1"/>
</dbReference>
<evidence type="ECO:0000256" key="1">
    <source>
        <dbReference type="ARBA" id="ARBA00000085"/>
    </source>
</evidence>
<dbReference type="SUPFAM" id="SSF55781">
    <property type="entry name" value="GAF domain-like"/>
    <property type="match status" value="1"/>
</dbReference>
<dbReference type="InterPro" id="IPR003661">
    <property type="entry name" value="HisK_dim/P_dom"/>
</dbReference>
<organism evidence="9 12">
    <name type="scientific">Hydrogenophaga crassostreae</name>
    <dbReference type="NCBI Taxonomy" id="1763535"/>
    <lineage>
        <taxon>Bacteria</taxon>
        <taxon>Pseudomonadati</taxon>
        <taxon>Pseudomonadota</taxon>
        <taxon>Betaproteobacteria</taxon>
        <taxon>Burkholderiales</taxon>
        <taxon>Comamonadaceae</taxon>
        <taxon>Hydrogenophaga</taxon>
    </lineage>
</organism>
<dbReference type="GO" id="GO:0000155">
    <property type="term" value="F:phosphorelay sensor kinase activity"/>
    <property type="evidence" value="ECO:0007669"/>
    <property type="project" value="InterPro"/>
</dbReference>
<sequence length="1110" mass="123065">MLGYGLPGANGAPPIEDLAVSEFVGSGSTDTLLMGLAFQALPVPACVVCVHESAVLTMNQAWADATGVRASEASAKGFDVFDGTLRAAISGAWDSRSEPSAMVEWFGSGSGGVDQDWQLQCTALAAPQAHLALLVLLKNGVSRSAVENHASQLVARAPEINQLLQQQVQLHLDIERLARVGHWTSVEGTEDVIWSPGLYEIAGLQPKGIIAKQEGRSGIHPDDSEAWLDARQALDGREVLYRWTRPSGELRWLRTRMGRTNVDGRFDVGFGVIQDITEEREAKLALANELEFVHNIAAHVPGAIYRARRAADGTPSVSYVSPSSLEVLGVRASDVLQDQRLFFSNIIAEDLPVLLKLLERSSKDLTTMRAAFRADVPNRGRRWIQAEATTQREPDGATVWHGFITDVTDNLEASKALERQHRMLQAIQQSQATFIGVEDKRKAFEGLLASFLSVTDSAFGFVGEVLFDAQGQPFLRMQALTNIAWNEETRSMVEASAATGVEFRGLNSLFGYALRTGETVISNNPAKDPRSGGLPPGHPALDSFMAVPIELNGQLVAMVGLANRADGFDASDVEFLKPLLGTVRELVVASRANAERQRSRLKFQATSTLLAKQSAALQVTFDSISQGLTMVDAEGCVRFYNQRMLELLDLPESLLRDQPLHADLVRYQEDRGDFGTELKQLPADLVPYVRGEHWPPPEKYVRQTRAGKMLEVMTRLLPTGGFVRTYTDVTSYFDTQEALREERQRLQWVLEATRPGIWEINVETKETQYNERWAGMLGYSLSELAPSTVLTWQHLVHPNDLPSAQEKIAQHLAGNLPYYECDLRMRHKSGQWLWVNDRGRVHRRDADGKALYMSGTLLDINERVAAQEEVRSLNSSLERRVEERTAELERSMKDMEAISYSIAHDLRAPLRSVNGFASLIAEDESERLSPEALKMFQRIARSSRNMGQMITDMLELLRVVRVDLDAVSVNMNQLAHSVSESLAPGTPHALIGIKPLPSVMGDATLLRQVLMNLMDNALKYARHRPQPELVLGFDERQRAFYLRDNGMGFDMARAGKLFGLFQRMHADSEVPGTGVGLAIVARIVERHGGRIWAQATPGEGATFWWTLPRV</sequence>
<dbReference type="InterPro" id="IPR004358">
    <property type="entry name" value="Sig_transdc_His_kin-like_C"/>
</dbReference>
<dbReference type="SMART" id="SM00387">
    <property type="entry name" value="HATPase_c"/>
    <property type="match status" value="1"/>
</dbReference>
<evidence type="ECO:0000256" key="5">
    <source>
        <dbReference type="ARBA" id="ARBA00022777"/>
    </source>
</evidence>
<dbReference type="PROSITE" id="PS50112">
    <property type="entry name" value="PAS"/>
    <property type="match status" value="1"/>
</dbReference>
<dbReference type="Proteomes" id="UP000185657">
    <property type="component" value="Unassembled WGS sequence"/>
</dbReference>
<dbReference type="InterPro" id="IPR013655">
    <property type="entry name" value="PAS_fold_3"/>
</dbReference>
<dbReference type="PROSITE" id="PS50113">
    <property type="entry name" value="PAC"/>
    <property type="match status" value="2"/>
</dbReference>
<dbReference type="InterPro" id="IPR052162">
    <property type="entry name" value="Sensor_kinase/Photoreceptor"/>
</dbReference>
<feature type="domain" description="PAC" evidence="8">
    <location>
        <begin position="237"/>
        <end position="288"/>
    </location>
</feature>
<dbReference type="Gene3D" id="3.30.565.10">
    <property type="entry name" value="Histidine kinase-like ATPase, C-terminal domain"/>
    <property type="match status" value="1"/>
</dbReference>
<dbReference type="EMBL" id="CP017476">
    <property type="protein sequence ID" value="AOW14346.1"/>
    <property type="molecule type" value="Genomic_DNA"/>
</dbReference>
<feature type="domain" description="PAS" evidence="7">
    <location>
        <begin position="742"/>
        <end position="815"/>
    </location>
</feature>
<evidence type="ECO:0000313" key="10">
    <source>
        <dbReference type="EMBL" id="OAD43631.1"/>
    </source>
</evidence>
<dbReference type="SUPFAM" id="SSF55874">
    <property type="entry name" value="ATPase domain of HSP90 chaperone/DNA topoisomerase II/histidine kinase"/>
    <property type="match status" value="1"/>
</dbReference>
<dbReference type="Gene3D" id="3.30.450.40">
    <property type="match status" value="1"/>
</dbReference>
<dbReference type="CDD" id="cd00082">
    <property type="entry name" value="HisKA"/>
    <property type="match status" value="1"/>
</dbReference>
<evidence type="ECO:0000259" key="6">
    <source>
        <dbReference type="PROSITE" id="PS50109"/>
    </source>
</evidence>
<evidence type="ECO:0000313" key="9">
    <source>
        <dbReference type="EMBL" id="AOW14346.1"/>
    </source>
</evidence>
<dbReference type="EC" id="2.7.13.3" evidence="2"/>
<dbReference type="STRING" id="1763535.LPB072_17385"/>
<dbReference type="SMART" id="SM00086">
    <property type="entry name" value="PAC"/>
    <property type="match status" value="3"/>
</dbReference>
<dbReference type="Pfam" id="PF08447">
    <property type="entry name" value="PAS_3"/>
    <property type="match status" value="2"/>
</dbReference>
<dbReference type="PANTHER" id="PTHR43304">
    <property type="entry name" value="PHYTOCHROME-LIKE PROTEIN CPH1"/>
    <property type="match status" value="1"/>
</dbReference>
<dbReference type="InterPro" id="IPR000700">
    <property type="entry name" value="PAS-assoc_C"/>
</dbReference>
<reference evidence="9 12" key="2">
    <citation type="submission" date="2016-10" db="EMBL/GenBank/DDBJ databases">
        <title>Hydorgenophaga sp. LPB0072 isolated from gastropod.</title>
        <authorList>
            <person name="Kim E."/>
            <person name="Yi H."/>
        </authorList>
    </citation>
    <scope>NUCLEOTIDE SEQUENCE [LARGE SCALE GENOMIC DNA]</scope>
    <source>
        <strain evidence="9 12">LPB0072</strain>
    </source>
</reference>
<dbReference type="CDD" id="cd00130">
    <property type="entry name" value="PAS"/>
    <property type="match status" value="2"/>
</dbReference>
<dbReference type="KEGG" id="hyl:LPB072_17385"/>
<dbReference type="PRINTS" id="PR00344">
    <property type="entry name" value="BCTRLSENSOR"/>
</dbReference>
<accession>A0A167IUZ3</accession>
<dbReference type="InterPro" id="IPR036890">
    <property type="entry name" value="HATPase_C_sf"/>
</dbReference>
<proteinExistence type="predicted"/>
<dbReference type="InterPro" id="IPR003018">
    <property type="entry name" value="GAF"/>
</dbReference>
<dbReference type="InterPro" id="IPR035965">
    <property type="entry name" value="PAS-like_dom_sf"/>
</dbReference>
<evidence type="ECO:0000313" key="12">
    <source>
        <dbReference type="Proteomes" id="UP000185680"/>
    </source>
</evidence>
<protein>
    <recommendedName>
        <fullName evidence="2">histidine kinase</fullName>
        <ecNumber evidence="2">2.7.13.3</ecNumber>
    </recommendedName>
</protein>
<keyword evidence="3" id="KW-0597">Phosphoprotein</keyword>
<dbReference type="PANTHER" id="PTHR43304:SF1">
    <property type="entry name" value="PAC DOMAIN-CONTAINING PROTEIN"/>
    <property type="match status" value="1"/>
</dbReference>
<evidence type="ECO:0000256" key="4">
    <source>
        <dbReference type="ARBA" id="ARBA00022679"/>
    </source>
</evidence>
<dbReference type="Gene3D" id="3.30.450.20">
    <property type="entry name" value="PAS domain"/>
    <property type="match status" value="4"/>
</dbReference>
<name>A0A167IUZ3_9BURK</name>
<dbReference type="EMBL" id="LVWD01000003">
    <property type="protein sequence ID" value="OAD43631.1"/>
    <property type="molecule type" value="Genomic_DNA"/>
</dbReference>
<feature type="domain" description="Histidine kinase" evidence="6">
    <location>
        <begin position="901"/>
        <end position="1110"/>
    </location>
</feature>
<dbReference type="Pfam" id="PF02518">
    <property type="entry name" value="HATPase_c"/>
    <property type="match status" value="1"/>
</dbReference>
<feature type="domain" description="PAC" evidence="8">
    <location>
        <begin position="819"/>
        <end position="872"/>
    </location>
</feature>
<dbReference type="Gene3D" id="2.10.70.100">
    <property type="match status" value="1"/>
</dbReference>
<gene>
    <name evidence="9" type="ORF">LPB072_17385</name>
    <name evidence="10" type="ORF">LPB72_03650</name>
</gene>
<evidence type="ECO:0000313" key="11">
    <source>
        <dbReference type="Proteomes" id="UP000185657"/>
    </source>
</evidence>
<dbReference type="SMART" id="SM00091">
    <property type="entry name" value="PAS"/>
    <property type="match status" value="4"/>
</dbReference>
<reference evidence="10 11" key="1">
    <citation type="submission" date="2016-02" db="EMBL/GenBank/DDBJ databases">
        <title>Draft genome sequence of Hydrogenophaga sp. LPB0072.</title>
        <authorList>
            <person name="Shin S.-K."/>
            <person name="Yi H."/>
        </authorList>
    </citation>
    <scope>NUCLEOTIDE SEQUENCE [LARGE SCALE GENOMIC DNA]</scope>
    <source>
        <strain evidence="10 11">LPB0072</strain>
    </source>
</reference>
<dbReference type="PROSITE" id="PS50109">
    <property type="entry name" value="HIS_KIN"/>
    <property type="match status" value="1"/>
</dbReference>
<dbReference type="Pfam" id="PF00512">
    <property type="entry name" value="HisKA"/>
    <property type="match status" value="1"/>
</dbReference>
<keyword evidence="4" id="KW-0808">Transferase</keyword>
<evidence type="ECO:0000259" key="8">
    <source>
        <dbReference type="PROSITE" id="PS50113"/>
    </source>
</evidence>
<keyword evidence="5" id="KW-0418">Kinase</keyword>
<dbReference type="AlphaFoldDB" id="A0A167IUZ3"/>
<dbReference type="Gene3D" id="1.10.287.130">
    <property type="match status" value="1"/>
</dbReference>
<keyword evidence="11" id="KW-1185">Reference proteome</keyword>
<dbReference type="SMART" id="SM00388">
    <property type="entry name" value="HisKA"/>
    <property type="match status" value="1"/>
</dbReference>
<dbReference type="RefSeq" id="WP_066085847.1">
    <property type="nucleotide sequence ID" value="NZ_CP017476.1"/>
</dbReference>
<dbReference type="NCBIfam" id="TIGR00229">
    <property type="entry name" value="sensory_box"/>
    <property type="match status" value="1"/>
</dbReference>
<dbReference type="Pfam" id="PF12860">
    <property type="entry name" value="PAS_7"/>
    <property type="match status" value="1"/>
</dbReference>
<dbReference type="Pfam" id="PF13185">
    <property type="entry name" value="GAF_2"/>
    <property type="match status" value="1"/>
</dbReference>
<dbReference type="Proteomes" id="UP000185680">
    <property type="component" value="Chromosome"/>
</dbReference>
<comment type="catalytic activity">
    <reaction evidence="1">
        <text>ATP + protein L-histidine = ADP + protein N-phospho-L-histidine.</text>
        <dbReference type="EC" id="2.7.13.3"/>
    </reaction>
</comment>
<dbReference type="InterPro" id="IPR005467">
    <property type="entry name" value="His_kinase_dom"/>
</dbReference>
<evidence type="ECO:0000256" key="3">
    <source>
        <dbReference type="ARBA" id="ARBA00022553"/>
    </source>
</evidence>
<dbReference type="InterPro" id="IPR001610">
    <property type="entry name" value="PAC"/>
</dbReference>
<evidence type="ECO:0000256" key="2">
    <source>
        <dbReference type="ARBA" id="ARBA00012438"/>
    </source>
</evidence>
<dbReference type="InterPro" id="IPR003594">
    <property type="entry name" value="HATPase_dom"/>
</dbReference>
<dbReference type="InterPro" id="IPR029016">
    <property type="entry name" value="GAF-like_dom_sf"/>
</dbReference>
<dbReference type="SMART" id="SM00065">
    <property type="entry name" value="GAF"/>
    <property type="match status" value="1"/>
</dbReference>
<dbReference type="InterPro" id="IPR036097">
    <property type="entry name" value="HisK_dim/P_sf"/>
</dbReference>